<gene>
    <name evidence="1" type="ORF">SAMN05660293_00011</name>
</gene>
<dbReference type="AlphaFoldDB" id="A0A1T5B621"/>
<dbReference type="EMBL" id="FUZA01000001">
    <property type="protein sequence ID" value="SKB42517.1"/>
    <property type="molecule type" value="Genomic_DNA"/>
</dbReference>
<dbReference type="PANTHER" id="PTHR33221">
    <property type="entry name" value="WINGED HELIX-TURN-HELIX TRANSCRIPTIONAL REGULATOR, RRF2 FAMILY"/>
    <property type="match status" value="1"/>
</dbReference>
<dbReference type="InterPro" id="IPR036390">
    <property type="entry name" value="WH_DNA-bd_sf"/>
</dbReference>
<dbReference type="PROSITE" id="PS51197">
    <property type="entry name" value="HTH_RRF2_2"/>
    <property type="match status" value="1"/>
</dbReference>
<name>A0A1T5B621_9BACT</name>
<dbReference type="RefSeq" id="WP_082212649.1">
    <property type="nucleotide sequence ID" value="NZ_FUZA01000001.1"/>
</dbReference>
<proteinExistence type="predicted"/>
<dbReference type="InterPro" id="IPR000944">
    <property type="entry name" value="Tscrpt_reg_Rrf2"/>
</dbReference>
<dbReference type="Proteomes" id="UP000190897">
    <property type="component" value="Unassembled WGS sequence"/>
</dbReference>
<dbReference type="STRING" id="651661.SAMN05660293_00011"/>
<dbReference type="OrthoDB" id="9808360at2"/>
<organism evidence="1 2">
    <name type="scientific">Dyadobacter psychrophilus</name>
    <dbReference type="NCBI Taxonomy" id="651661"/>
    <lineage>
        <taxon>Bacteria</taxon>
        <taxon>Pseudomonadati</taxon>
        <taxon>Bacteroidota</taxon>
        <taxon>Cytophagia</taxon>
        <taxon>Cytophagales</taxon>
        <taxon>Spirosomataceae</taxon>
        <taxon>Dyadobacter</taxon>
    </lineage>
</organism>
<dbReference type="GO" id="GO:0005829">
    <property type="term" value="C:cytosol"/>
    <property type="evidence" value="ECO:0007669"/>
    <property type="project" value="TreeGrafter"/>
</dbReference>
<evidence type="ECO:0000313" key="1">
    <source>
        <dbReference type="EMBL" id="SKB42517.1"/>
    </source>
</evidence>
<dbReference type="InterPro" id="IPR036388">
    <property type="entry name" value="WH-like_DNA-bd_sf"/>
</dbReference>
<accession>A0A1T5B621</accession>
<dbReference type="SUPFAM" id="SSF46785">
    <property type="entry name" value="Winged helix' DNA-binding domain"/>
    <property type="match status" value="1"/>
</dbReference>
<dbReference type="NCBIfam" id="TIGR00738">
    <property type="entry name" value="rrf2_super"/>
    <property type="match status" value="1"/>
</dbReference>
<dbReference type="Pfam" id="PF02082">
    <property type="entry name" value="Rrf2"/>
    <property type="match status" value="1"/>
</dbReference>
<dbReference type="Gene3D" id="1.10.10.10">
    <property type="entry name" value="Winged helix-like DNA-binding domain superfamily/Winged helix DNA-binding domain"/>
    <property type="match status" value="1"/>
</dbReference>
<dbReference type="PANTHER" id="PTHR33221:SF13">
    <property type="entry name" value="TRANSCRIPTIONAL REGULATOR-RELATED"/>
    <property type="match status" value="1"/>
</dbReference>
<reference evidence="2" key="1">
    <citation type="submission" date="2017-02" db="EMBL/GenBank/DDBJ databases">
        <authorList>
            <person name="Varghese N."/>
            <person name="Submissions S."/>
        </authorList>
    </citation>
    <scope>NUCLEOTIDE SEQUENCE [LARGE SCALE GENOMIC DNA]</scope>
    <source>
        <strain evidence="2">DSM 22270</strain>
    </source>
</reference>
<keyword evidence="2" id="KW-1185">Reference proteome</keyword>
<dbReference type="GO" id="GO:0003700">
    <property type="term" value="F:DNA-binding transcription factor activity"/>
    <property type="evidence" value="ECO:0007669"/>
    <property type="project" value="TreeGrafter"/>
</dbReference>
<protein>
    <submittedName>
        <fullName evidence="1">Transcriptional regulator, BadM/Rrf2 family</fullName>
    </submittedName>
</protein>
<sequence>MFFSKTCEYAIRAVIFIAQKSEGGRKVGIKEVAAGIDSPEHFIAKILQDLSKRELIQSSKGPNGGFYVDSSAKSNTLADIVRAIDGEKIFKGCGLGLKSCSEIKPCPLHNDFKEIRNKMHLTLQSATIGEFNENLNLGLSYIKER</sequence>
<evidence type="ECO:0000313" key="2">
    <source>
        <dbReference type="Proteomes" id="UP000190897"/>
    </source>
</evidence>